<feature type="domain" description="Xylose isomerase-like TIM barrel" evidence="1">
    <location>
        <begin position="118"/>
        <end position="241"/>
    </location>
</feature>
<organism evidence="2 3">
    <name type="scientific">Enterococcus avium</name>
    <name type="common">Streptococcus avium</name>
    <dbReference type="NCBI Taxonomy" id="33945"/>
    <lineage>
        <taxon>Bacteria</taxon>
        <taxon>Bacillati</taxon>
        <taxon>Bacillota</taxon>
        <taxon>Bacilli</taxon>
        <taxon>Lactobacillales</taxon>
        <taxon>Enterococcaceae</taxon>
        <taxon>Enterococcus</taxon>
    </lineage>
</organism>
<protein>
    <submittedName>
        <fullName evidence="2">Sugar phosphate isomerase/epimerase</fullName>
    </submittedName>
</protein>
<reference evidence="2 3" key="1">
    <citation type="submission" date="2018-12" db="EMBL/GenBank/DDBJ databases">
        <title>A novel vanA-carrying plasmid in a clinical isolate of Enterococcus avium.</title>
        <authorList>
            <person name="Bernasconi O.J."/>
            <person name="Luzzaro F."/>
            <person name="Endimiani A."/>
        </authorList>
    </citation>
    <scope>NUCLEOTIDE SEQUENCE [LARGE SCALE GENOMIC DNA]</scope>
    <source>
        <strain evidence="2 3">LC0559/18</strain>
    </source>
</reference>
<comment type="caution">
    <text evidence="2">The sequence shown here is derived from an EMBL/GenBank/DDBJ whole genome shotgun (WGS) entry which is preliminary data.</text>
</comment>
<keyword evidence="2" id="KW-0413">Isomerase</keyword>
<dbReference type="Pfam" id="PF01261">
    <property type="entry name" value="AP_endonuc_2"/>
    <property type="match status" value="1"/>
</dbReference>
<dbReference type="InterPro" id="IPR013022">
    <property type="entry name" value="Xyl_isomerase-like_TIM-brl"/>
</dbReference>
<dbReference type="AlphaFoldDB" id="A0A437UMW8"/>
<sequence>MKDNKLVLNFLVYADRVANGALQSDLLQEISDLGFTQVEIRREYFKDIKKEIPVIQSEAERLDLKLFYSVPDEVYVNGELNPKLQQYLIEAKQMNVEHIKWNIGDFNGELHEKELKTLVDSGVAISIENDQTQTSGTISAINTFMNAIKNTDLSIGYVYDLGNWRFVGEDEIKAAELLKDYVRYIHVKDVEVEKGQPQAIGLDHGDIDWRKVLQILPQDVSVAIEYPTTANDEILEAKELLESEF</sequence>
<dbReference type="InterPro" id="IPR036237">
    <property type="entry name" value="Xyl_isomerase-like_sf"/>
</dbReference>
<gene>
    <name evidence="2" type="ORF">EK398_08815</name>
</gene>
<evidence type="ECO:0000259" key="1">
    <source>
        <dbReference type="Pfam" id="PF01261"/>
    </source>
</evidence>
<dbReference type="Gene3D" id="3.20.20.150">
    <property type="entry name" value="Divalent-metal-dependent TIM barrel enzymes"/>
    <property type="match status" value="1"/>
</dbReference>
<proteinExistence type="predicted"/>
<dbReference type="GO" id="GO:0016853">
    <property type="term" value="F:isomerase activity"/>
    <property type="evidence" value="ECO:0007669"/>
    <property type="project" value="UniProtKB-KW"/>
</dbReference>
<dbReference type="Proteomes" id="UP000288388">
    <property type="component" value="Unassembled WGS sequence"/>
</dbReference>
<dbReference type="RefSeq" id="WP_127978859.1">
    <property type="nucleotide sequence ID" value="NZ_JBBJUN010000001.1"/>
</dbReference>
<accession>A0A437UMW8</accession>
<evidence type="ECO:0000313" key="2">
    <source>
        <dbReference type="EMBL" id="RVU94946.1"/>
    </source>
</evidence>
<dbReference type="EMBL" id="RYZS01000001">
    <property type="protein sequence ID" value="RVU94946.1"/>
    <property type="molecule type" value="Genomic_DNA"/>
</dbReference>
<dbReference type="SUPFAM" id="SSF51658">
    <property type="entry name" value="Xylose isomerase-like"/>
    <property type="match status" value="1"/>
</dbReference>
<evidence type="ECO:0000313" key="3">
    <source>
        <dbReference type="Proteomes" id="UP000288388"/>
    </source>
</evidence>
<name>A0A437UMW8_ENTAV</name>